<feature type="transmembrane region" description="Helical" evidence="7">
    <location>
        <begin position="260"/>
        <end position="278"/>
    </location>
</feature>
<dbReference type="PANTHER" id="PTHR31595">
    <property type="entry name" value="LONG-CHAIN-ALCOHOL O-FATTY-ACYLTRANSFERASE 3-RELATED"/>
    <property type="match status" value="1"/>
</dbReference>
<evidence type="ECO:0000256" key="1">
    <source>
        <dbReference type="ARBA" id="ARBA00004141"/>
    </source>
</evidence>
<evidence type="ECO:0000256" key="5">
    <source>
        <dbReference type="ARBA" id="ARBA00022989"/>
    </source>
</evidence>
<evidence type="ECO:0000313" key="10">
    <source>
        <dbReference type="Proteomes" id="UP000290288"/>
    </source>
</evidence>
<dbReference type="PANTHER" id="PTHR31595:SF67">
    <property type="entry name" value="WAX SYNTHASE DOMAIN-CONTAINING PROTEIN"/>
    <property type="match status" value="1"/>
</dbReference>
<dbReference type="STRING" id="2316362.A0A4Q2DH78"/>
<dbReference type="Proteomes" id="UP000290288">
    <property type="component" value="Unassembled WGS sequence"/>
</dbReference>
<keyword evidence="3" id="KW-0808">Transferase</keyword>
<feature type="transmembrane region" description="Helical" evidence="7">
    <location>
        <begin position="290"/>
        <end position="310"/>
    </location>
</feature>
<comment type="subcellular location">
    <subcellularLocation>
        <location evidence="1">Membrane</location>
        <topology evidence="1">Multi-pass membrane protein</topology>
    </subcellularLocation>
</comment>
<feature type="transmembrane region" description="Helical" evidence="7">
    <location>
        <begin position="322"/>
        <end position="343"/>
    </location>
</feature>
<evidence type="ECO:0000313" key="9">
    <source>
        <dbReference type="EMBL" id="RXW19039.1"/>
    </source>
</evidence>
<dbReference type="GO" id="GO:0008374">
    <property type="term" value="F:O-acyltransferase activity"/>
    <property type="evidence" value="ECO:0007669"/>
    <property type="project" value="InterPro"/>
</dbReference>
<keyword evidence="6 7" id="KW-0472">Membrane</keyword>
<organism evidence="9 10">
    <name type="scientific">Candolleomyces aberdarensis</name>
    <dbReference type="NCBI Taxonomy" id="2316362"/>
    <lineage>
        <taxon>Eukaryota</taxon>
        <taxon>Fungi</taxon>
        <taxon>Dikarya</taxon>
        <taxon>Basidiomycota</taxon>
        <taxon>Agaricomycotina</taxon>
        <taxon>Agaricomycetes</taxon>
        <taxon>Agaricomycetidae</taxon>
        <taxon>Agaricales</taxon>
        <taxon>Agaricineae</taxon>
        <taxon>Psathyrellaceae</taxon>
        <taxon>Candolleomyces</taxon>
    </lineage>
</organism>
<comment type="similarity">
    <text evidence="2">Belongs to the wax synthase family.</text>
</comment>
<reference evidence="9 10" key="1">
    <citation type="submission" date="2019-01" db="EMBL/GenBank/DDBJ databases">
        <title>Draft genome sequence of Psathyrella aberdarensis IHI B618.</title>
        <authorList>
            <person name="Buettner E."/>
            <person name="Kellner H."/>
        </authorList>
    </citation>
    <scope>NUCLEOTIDE SEQUENCE [LARGE SCALE GENOMIC DNA]</scope>
    <source>
        <strain evidence="9 10">IHI B618</strain>
    </source>
</reference>
<dbReference type="EMBL" id="SDEE01000224">
    <property type="protein sequence ID" value="RXW19039.1"/>
    <property type="molecule type" value="Genomic_DNA"/>
</dbReference>
<dbReference type="OrthoDB" id="1077582at2759"/>
<dbReference type="InterPro" id="IPR032805">
    <property type="entry name" value="Wax_synthase_dom"/>
</dbReference>
<evidence type="ECO:0000259" key="8">
    <source>
        <dbReference type="Pfam" id="PF13813"/>
    </source>
</evidence>
<accession>A0A4Q2DH78</accession>
<keyword evidence="10" id="KW-1185">Reference proteome</keyword>
<feature type="transmembrane region" description="Helical" evidence="7">
    <location>
        <begin position="33"/>
        <end position="52"/>
    </location>
</feature>
<gene>
    <name evidence="9" type="ORF">EST38_g6808</name>
</gene>
<feature type="domain" description="Wax synthase" evidence="8">
    <location>
        <begin position="215"/>
        <end position="295"/>
    </location>
</feature>
<evidence type="ECO:0000256" key="2">
    <source>
        <dbReference type="ARBA" id="ARBA00007282"/>
    </source>
</evidence>
<dbReference type="GO" id="GO:0006629">
    <property type="term" value="P:lipid metabolic process"/>
    <property type="evidence" value="ECO:0007669"/>
    <property type="project" value="InterPro"/>
</dbReference>
<proteinExistence type="inferred from homology"/>
<name>A0A4Q2DH78_9AGAR</name>
<evidence type="ECO:0000256" key="3">
    <source>
        <dbReference type="ARBA" id="ARBA00022679"/>
    </source>
</evidence>
<feature type="transmembrane region" description="Helical" evidence="7">
    <location>
        <begin position="141"/>
        <end position="160"/>
    </location>
</feature>
<dbReference type="GO" id="GO:0016020">
    <property type="term" value="C:membrane"/>
    <property type="evidence" value="ECO:0007669"/>
    <property type="project" value="UniProtKB-SubCell"/>
</dbReference>
<evidence type="ECO:0000256" key="4">
    <source>
        <dbReference type="ARBA" id="ARBA00022692"/>
    </source>
</evidence>
<feature type="transmembrane region" description="Helical" evidence="7">
    <location>
        <begin position="235"/>
        <end position="253"/>
    </location>
</feature>
<keyword evidence="5 7" id="KW-1133">Transmembrane helix</keyword>
<comment type="caution">
    <text evidence="9">The sequence shown here is derived from an EMBL/GenBank/DDBJ whole genome shotgun (WGS) entry which is preliminary data.</text>
</comment>
<sequence length="378" mass="42147">MRGAADPDARVVLAILSLSVLGMTATSPSARKAFFVPIAALSICLVFFTASDNLPNDYFQGCATMINLFRMSDFLLLTDVHKEIRKKGEIRDVSTLPFLSRLWRSLSLYASLRGVGWDHEPTSHLPAPPKRSKTVFILRQSLVLAQSYLIFNFGNLLVLLNSSFSEGGPPFSSQKWWIRPTAIGQTLQVNGFLQGLYTLCSIIGVVANLSTPYDWPPLFGSFTDAYTVRNYWGRVWHQFLTAHGTFFANVLGIPKGRFRSYFSLYVAFFISGLIHYFGDYKIIQNWSGGSLIYFTLQAVAITFEDGVVGLVRRSGVKVPPVLAKLVGYLWVVAWFSFAIPIWMEPHVKAGITSNDVSDNAVIPALAQEIAARLRLEVR</sequence>
<dbReference type="AlphaFoldDB" id="A0A4Q2DH78"/>
<evidence type="ECO:0000256" key="7">
    <source>
        <dbReference type="SAM" id="Phobius"/>
    </source>
</evidence>
<protein>
    <recommendedName>
        <fullName evidence="8">Wax synthase domain-containing protein</fullName>
    </recommendedName>
</protein>
<keyword evidence="4 7" id="KW-0812">Transmembrane</keyword>
<dbReference type="InterPro" id="IPR044851">
    <property type="entry name" value="Wax_synthase"/>
</dbReference>
<evidence type="ECO:0000256" key="6">
    <source>
        <dbReference type="ARBA" id="ARBA00023136"/>
    </source>
</evidence>
<dbReference type="Pfam" id="PF13813">
    <property type="entry name" value="MBOAT_2"/>
    <property type="match status" value="1"/>
</dbReference>